<dbReference type="Proteomes" id="UP001187346">
    <property type="component" value="Unassembled WGS sequence"/>
</dbReference>
<evidence type="ECO:0000313" key="3">
    <source>
        <dbReference type="Proteomes" id="UP001187346"/>
    </source>
</evidence>
<keyword evidence="3" id="KW-1185">Reference proteome</keyword>
<evidence type="ECO:0008006" key="4">
    <source>
        <dbReference type="Google" id="ProtNLM"/>
    </source>
</evidence>
<accession>A0ABU4FMS5</accession>
<keyword evidence="1" id="KW-0732">Signal</keyword>
<protein>
    <recommendedName>
        <fullName evidence="4">Lipoprotein</fullName>
    </recommendedName>
</protein>
<feature type="chain" id="PRO_5046275134" description="Lipoprotein" evidence="1">
    <location>
        <begin position="29"/>
        <end position="180"/>
    </location>
</feature>
<name>A0ABU4FMS5_9ACTN</name>
<sequence length="180" mass="19666">MRKFASSVIAAVIVAGGLVSVAAAPASAACAPSPGTGYTIYDKHTVYPGTNLASTWLFDKDDPTVSYNQSSTGTLSASGTAGVTAETGVIFAKASVSFSVTVGKTWSHTESWNYSLHAKNKAGKTKVRMRLFHEAKKFKVRKYTYYYDGHCKFHSTTKWRKQFTAPVKRDSNDVWGLEYK</sequence>
<dbReference type="EMBL" id="JAWMAJ010000197">
    <property type="protein sequence ID" value="MDV7221927.1"/>
    <property type="molecule type" value="Genomic_DNA"/>
</dbReference>
<proteinExistence type="predicted"/>
<comment type="caution">
    <text evidence="2">The sequence shown here is derived from an EMBL/GenBank/DDBJ whole genome shotgun (WGS) entry which is preliminary data.</text>
</comment>
<feature type="signal peptide" evidence="1">
    <location>
        <begin position="1"/>
        <end position="28"/>
    </location>
</feature>
<evidence type="ECO:0000313" key="2">
    <source>
        <dbReference type="EMBL" id="MDV7221927.1"/>
    </source>
</evidence>
<dbReference type="RefSeq" id="WP_266861803.1">
    <property type="nucleotide sequence ID" value="NZ_JAPEMW010000001.1"/>
</dbReference>
<gene>
    <name evidence="2" type="ORF">R5A26_38940</name>
</gene>
<evidence type="ECO:0000256" key="1">
    <source>
        <dbReference type="SAM" id="SignalP"/>
    </source>
</evidence>
<dbReference type="SUPFAM" id="SSF111265">
    <property type="entry name" value="Hemolytic lectin CEL-III, C-terminal domain"/>
    <property type="match status" value="1"/>
</dbReference>
<dbReference type="PROSITE" id="PS51257">
    <property type="entry name" value="PROKAR_LIPOPROTEIN"/>
    <property type="match status" value="1"/>
</dbReference>
<reference evidence="2 3" key="1">
    <citation type="submission" date="2023-10" db="EMBL/GenBank/DDBJ databases">
        <title>Characterization of rhizosphere-enriched actinobacteria from wheat plants lab-grown on chernevaya soil.</title>
        <authorList>
            <person name="Tikhonova E.N."/>
            <person name="Konopkin A."/>
            <person name="Kravchenko I.K."/>
        </authorList>
    </citation>
    <scope>NUCLEOTIDE SEQUENCE [LARGE SCALE GENOMIC DNA]</scope>
    <source>
        <strain evidence="2 3">RR29</strain>
    </source>
</reference>
<dbReference type="InterPro" id="IPR028988">
    <property type="entry name" value="CEL-III_C_sf"/>
</dbReference>
<organism evidence="2 3">
    <name type="scientific">Streptomyces prunicolor</name>
    <dbReference type="NCBI Taxonomy" id="67348"/>
    <lineage>
        <taxon>Bacteria</taxon>
        <taxon>Bacillati</taxon>
        <taxon>Actinomycetota</taxon>
        <taxon>Actinomycetes</taxon>
        <taxon>Kitasatosporales</taxon>
        <taxon>Streptomycetaceae</taxon>
        <taxon>Streptomyces</taxon>
    </lineage>
</organism>